<keyword evidence="9 14" id="KW-0472">Membrane</keyword>
<dbReference type="Pfam" id="PF02673">
    <property type="entry name" value="BacA"/>
    <property type="match status" value="1"/>
</dbReference>
<organism evidence="15 16">
    <name type="scientific">Gluconobacter cerinus</name>
    <dbReference type="NCBI Taxonomy" id="38307"/>
    <lineage>
        <taxon>Bacteria</taxon>
        <taxon>Pseudomonadati</taxon>
        <taxon>Pseudomonadota</taxon>
        <taxon>Alphaproteobacteria</taxon>
        <taxon>Acetobacterales</taxon>
        <taxon>Acetobacteraceae</taxon>
        <taxon>Gluconobacter</taxon>
    </lineage>
</organism>
<comment type="catalytic activity">
    <reaction evidence="13 14">
        <text>di-trans,octa-cis-undecaprenyl diphosphate + H2O = di-trans,octa-cis-undecaprenyl phosphate + phosphate + H(+)</text>
        <dbReference type="Rhea" id="RHEA:28094"/>
        <dbReference type="ChEBI" id="CHEBI:15377"/>
        <dbReference type="ChEBI" id="CHEBI:15378"/>
        <dbReference type="ChEBI" id="CHEBI:43474"/>
        <dbReference type="ChEBI" id="CHEBI:58405"/>
        <dbReference type="ChEBI" id="CHEBI:60392"/>
        <dbReference type="EC" id="3.6.1.27"/>
    </reaction>
</comment>
<proteinExistence type="inferred from homology"/>
<keyword evidence="7 14" id="KW-0378">Hydrolase</keyword>
<comment type="function">
    <text evidence="14">Catalyzes the dephosphorylation of undecaprenyl diphosphate (UPP). Confers resistance to bacitracin.</text>
</comment>
<dbReference type="GO" id="GO:0046677">
    <property type="term" value="P:response to antibiotic"/>
    <property type="evidence" value="ECO:0007669"/>
    <property type="project" value="UniProtKB-UniRule"/>
</dbReference>
<evidence type="ECO:0000256" key="7">
    <source>
        <dbReference type="ARBA" id="ARBA00022801"/>
    </source>
</evidence>
<accession>A0A1B6VNY6</accession>
<evidence type="ECO:0000256" key="1">
    <source>
        <dbReference type="ARBA" id="ARBA00004651"/>
    </source>
</evidence>
<keyword evidence="14" id="KW-0961">Cell wall biogenesis/degradation</keyword>
<comment type="subcellular location">
    <subcellularLocation>
        <location evidence="1 14">Cell membrane</location>
        <topology evidence="1 14">Multi-pass membrane protein</topology>
    </subcellularLocation>
</comment>
<dbReference type="EMBL" id="LUTU01000004">
    <property type="protein sequence ID" value="OAJ68932.1"/>
    <property type="molecule type" value="Genomic_DNA"/>
</dbReference>
<evidence type="ECO:0000256" key="13">
    <source>
        <dbReference type="ARBA" id="ARBA00047594"/>
    </source>
</evidence>
<dbReference type="PANTHER" id="PTHR30622:SF4">
    <property type="entry name" value="UNDECAPRENYL-DIPHOSPHATASE"/>
    <property type="match status" value="1"/>
</dbReference>
<dbReference type="RefSeq" id="WP_064273190.1">
    <property type="nucleotide sequence ID" value="NZ_LUTU01000004.1"/>
</dbReference>
<dbReference type="HAMAP" id="MF_01006">
    <property type="entry name" value="Undec_diphosphatase"/>
    <property type="match status" value="1"/>
</dbReference>
<name>A0A1B6VNY6_9PROT</name>
<keyword evidence="5 14" id="KW-1003">Cell membrane</keyword>
<dbReference type="EC" id="3.6.1.27" evidence="3 14"/>
<feature type="transmembrane region" description="Helical" evidence="14">
    <location>
        <begin position="87"/>
        <end position="108"/>
    </location>
</feature>
<dbReference type="GO" id="GO:0009252">
    <property type="term" value="P:peptidoglycan biosynthetic process"/>
    <property type="evidence" value="ECO:0007669"/>
    <property type="project" value="UniProtKB-KW"/>
</dbReference>
<evidence type="ECO:0000256" key="8">
    <source>
        <dbReference type="ARBA" id="ARBA00022989"/>
    </source>
</evidence>
<evidence type="ECO:0000256" key="9">
    <source>
        <dbReference type="ARBA" id="ARBA00023136"/>
    </source>
</evidence>
<evidence type="ECO:0000256" key="3">
    <source>
        <dbReference type="ARBA" id="ARBA00012374"/>
    </source>
</evidence>
<evidence type="ECO:0000313" key="16">
    <source>
        <dbReference type="Proteomes" id="UP000077786"/>
    </source>
</evidence>
<dbReference type="PANTHER" id="PTHR30622">
    <property type="entry name" value="UNDECAPRENYL-DIPHOSPHATASE"/>
    <property type="match status" value="1"/>
</dbReference>
<dbReference type="NCBIfam" id="NF001397">
    <property type="entry name" value="PRK00281.3-4"/>
    <property type="match status" value="1"/>
</dbReference>
<evidence type="ECO:0000256" key="11">
    <source>
        <dbReference type="ARBA" id="ARBA00032707"/>
    </source>
</evidence>
<evidence type="ECO:0000256" key="6">
    <source>
        <dbReference type="ARBA" id="ARBA00022692"/>
    </source>
</evidence>
<keyword evidence="14" id="KW-0573">Peptidoglycan synthesis</keyword>
<comment type="miscellaneous">
    <text evidence="14">Bacitracin is thought to be involved in the inhibition of peptidoglycan synthesis by sequestering undecaprenyl diphosphate, thereby reducing the pool of lipid carrier available.</text>
</comment>
<dbReference type="GO" id="GO:0071555">
    <property type="term" value="P:cell wall organization"/>
    <property type="evidence" value="ECO:0007669"/>
    <property type="project" value="UniProtKB-KW"/>
</dbReference>
<evidence type="ECO:0000256" key="12">
    <source>
        <dbReference type="ARBA" id="ARBA00032932"/>
    </source>
</evidence>
<feature type="transmembrane region" description="Helical" evidence="14">
    <location>
        <begin position="114"/>
        <end position="135"/>
    </location>
</feature>
<dbReference type="AlphaFoldDB" id="A0A1B6VNY6"/>
<evidence type="ECO:0000256" key="10">
    <source>
        <dbReference type="ARBA" id="ARBA00023251"/>
    </source>
</evidence>
<gene>
    <name evidence="14" type="primary">uppP</name>
    <name evidence="15" type="ORF">A0123_00501</name>
</gene>
<dbReference type="GO" id="GO:0050380">
    <property type="term" value="F:undecaprenyl-diphosphatase activity"/>
    <property type="evidence" value="ECO:0007669"/>
    <property type="project" value="UniProtKB-UniRule"/>
</dbReference>
<dbReference type="GO" id="GO:0005886">
    <property type="term" value="C:plasma membrane"/>
    <property type="evidence" value="ECO:0007669"/>
    <property type="project" value="UniProtKB-SubCell"/>
</dbReference>
<evidence type="ECO:0000256" key="4">
    <source>
        <dbReference type="ARBA" id="ARBA00021581"/>
    </source>
</evidence>
<sequence length="280" mass="30567">MTLFQAIILAIVQGITEPFPVSSLGHAVLLPGILHWNLDEHSEMFLPFLTMLHVGTLVALAGVFWRDWMAILRGMLGLHGRYNQLESIRVFGLLVIATIPAVIFGGLFEHSLRSIFGAPLAVAGFLVLNGLLLLVTEWLRRQRGQADHRPISSLSPKDALVIGFWQCLALFPGLSRSGATMNGGLLRGLDHGTAARFSLLMAQPVVLAATVKEGWQMRHMTISHDVMFQCVVGAIAAGITALICSLLMLRFFRNHDEWALKPFGIYCIAAGLLAGVLIVL</sequence>
<evidence type="ECO:0000313" key="15">
    <source>
        <dbReference type="EMBL" id="OAJ68932.1"/>
    </source>
</evidence>
<dbReference type="PATRIC" id="fig|38307.3.peg.516"/>
<dbReference type="OrthoDB" id="9808289at2"/>
<keyword evidence="14" id="KW-0133">Cell shape</keyword>
<reference evidence="15 16" key="1">
    <citation type="submission" date="2016-03" db="EMBL/GenBank/DDBJ databases">
        <title>Draft genome sequence of Gluconobacter cerinus strain CECT 9110.</title>
        <authorList>
            <person name="Sainz F."/>
            <person name="Mas A."/>
            <person name="Torija M.J."/>
        </authorList>
    </citation>
    <scope>NUCLEOTIDE SEQUENCE [LARGE SCALE GENOMIC DNA]</scope>
    <source>
        <strain evidence="15 16">CECT 9110</strain>
    </source>
</reference>
<feature type="transmembrane region" description="Helical" evidence="14">
    <location>
        <begin position="258"/>
        <end position="279"/>
    </location>
</feature>
<dbReference type="GO" id="GO:0008360">
    <property type="term" value="P:regulation of cell shape"/>
    <property type="evidence" value="ECO:0007669"/>
    <property type="project" value="UniProtKB-KW"/>
</dbReference>
<evidence type="ECO:0000256" key="2">
    <source>
        <dbReference type="ARBA" id="ARBA00010621"/>
    </source>
</evidence>
<evidence type="ECO:0000256" key="5">
    <source>
        <dbReference type="ARBA" id="ARBA00022475"/>
    </source>
</evidence>
<protein>
    <recommendedName>
        <fullName evidence="4 14">Undecaprenyl-diphosphatase</fullName>
        <ecNumber evidence="3 14">3.6.1.27</ecNumber>
    </recommendedName>
    <alternativeName>
        <fullName evidence="12 14">Bacitracin resistance protein</fullName>
    </alternativeName>
    <alternativeName>
        <fullName evidence="11 14">Undecaprenyl pyrophosphate phosphatase</fullName>
    </alternativeName>
</protein>
<keyword evidence="6 14" id="KW-0812">Transmembrane</keyword>
<evidence type="ECO:0000256" key="14">
    <source>
        <dbReference type="HAMAP-Rule" id="MF_01006"/>
    </source>
</evidence>
<dbReference type="InterPro" id="IPR003824">
    <property type="entry name" value="UppP"/>
</dbReference>
<feature type="transmembrane region" description="Helical" evidence="14">
    <location>
        <begin position="226"/>
        <end position="252"/>
    </location>
</feature>
<comment type="caution">
    <text evidence="15">The sequence shown here is derived from an EMBL/GenBank/DDBJ whole genome shotgun (WGS) entry which is preliminary data.</text>
</comment>
<dbReference type="Proteomes" id="UP000077786">
    <property type="component" value="Unassembled WGS sequence"/>
</dbReference>
<keyword evidence="10 14" id="KW-0046">Antibiotic resistance</keyword>
<feature type="transmembrane region" description="Helical" evidence="14">
    <location>
        <begin position="44"/>
        <end position="66"/>
    </location>
</feature>
<keyword evidence="8 14" id="KW-1133">Transmembrane helix</keyword>
<comment type="similarity">
    <text evidence="2 14">Belongs to the UppP family.</text>
</comment>